<dbReference type="Pfam" id="PF08028">
    <property type="entry name" value="Acyl-CoA_dh_2"/>
    <property type="match status" value="1"/>
</dbReference>
<feature type="domain" description="Acyl-CoA dehydrogenase C-terminal" evidence="4">
    <location>
        <begin position="233"/>
        <end position="362"/>
    </location>
</feature>
<dbReference type="SUPFAM" id="SSF56645">
    <property type="entry name" value="Acyl-CoA dehydrogenase NM domain-like"/>
    <property type="match status" value="1"/>
</dbReference>
<comment type="similarity">
    <text evidence="2">Belongs to the HpaH/HsaA monooxygenase family.</text>
</comment>
<reference evidence="6" key="1">
    <citation type="journal article" date="2019" name="Int. J. Syst. Evol. Microbiol.">
        <title>The Global Catalogue of Microorganisms (GCM) 10K type strain sequencing project: providing services to taxonomists for standard genome sequencing and annotation.</title>
        <authorList>
            <consortium name="The Broad Institute Genomics Platform"/>
            <consortium name="The Broad Institute Genome Sequencing Center for Infectious Disease"/>
            <person name="Wu L."/>
            <person name="Ma J."/>
        </authorList>
    </citation>
    <scope>NUCLEOTIDE SEQUENCE [LARGE SCALE GENOMIC DNA]</scope>
    <source>
        <strain evidence="6">JCM 14718</strain>
    </source>
</reference>
<dbReference type="InterPro" id="IPR013786">
    <property type="entry name" value="AcylCoA_DH/ox_N"/>
</dbReference>
<evidence type="ECO:0000259" key="3">
    <source>
        <dbReference type="Pfam" id="PF02771"/>
    </source>
</evidence>
<dbReference type="InterPro" id="IPR013107">
    <property type="entry name" value="Acyl-CoA_DH_C"/>
</dbReference>
<gene>
    <name evidence="5" type="ORF">GCM10009765_82460</name>
</gene>
<evidence type="ECO:0000256" key="1">
    <source>
        <dbReference type="ARBA" id="ARBA00023002"/>
    </source>
</evidence>
<dbReference type="InterPro" id="IPR009100">
    <property type="entry name" value="AcylCoA_DH/oxidase_NM_dom_sf"/>
</dbReference>
<dbReference type="InterPro" id="IPR050741">
    <property type="entry name" value="Acyl-CoA_dehydrogenase"/>
</dbReference>
<dbReference type="Pfam" id="PF02771">
    <property type="entry name" value="Acyl-CoA_dh_N"/>
    <property type="match status" value="1"/>
</dbReference>
<dbReference type="Proteomes" id="UP001500618">
    <property type="component" value="Unassembled WGS sequence"/>
</dbReference>
<feature type="domain" description="Acyl-CoA dehydrogenase/oxidase N-terminal" evidence="3">
    <location>
        <begin position="19"/>
        <end position="81"/>
    </location>
</feature>
<proteinExistence type="inferred from homology"/>
<protein>
    <submittedName>
        <fullName evidence="5">Acyl-CoA dehydrogenase family protein</fullName>
    </submittedName>
</protein>
<accession>A0ABP4VBT8</accession>
<evidence type="ECO:0000256" key="2">
    <source>
        <dbReference type="ARBA" id="ARBA00049661"/>
    </source>
</evidence>
<sequence>MTDSLVSTARTLVPLLREEAPQADADRRLTSRSATALREAGLFRLAVPRSVGGHGSTMRSYLSVTTELGKGCAAAAWVTTILAGGAFVAASFPDAVREELWGTNPDTTICLSTATPDAAARGTDGGFVVNGKWHYASGCYQADWAVLAVPSVDESGKNVGRAFALIPIAELTIQDTWQVAGMRGTGSNTLVAQDVFVPDHHLLSWAALLAGAGADEPLYRTPLSSILALTLLGPMLGLTKAAYEIVLETAKKKPMSLSLYQRLADSPSVQLAIADAANLIDTAEFHIFRSTDDLDHANQQDVRLEMPAWARVRMDAAYAAMRLREALELLLNVSGAGTFADANPLQRLWRDLEAATRHASVNINLNREVYGRALLEVDETAQQI</sequence>
<dbReference type="InterPro" id="IPR036250">
    <property type="entry name" value="AcylCo_DH-like_C"/>
</dbReference>
<evidence type="ECO:0000259" key="4">
    <source>
        <dbReference type="Pfam" id="PF08028"/>
    </source>
</evidence>
<dbReference type="PANTHER" id="PTHR48083">
    <property type="entry name" value="MEDIUM-CHAIN SPECIFIC ACYL-COA DEHYDROGENASE, MITOCHONDRIAL-RELATED"/>
    <property type="match status" value="1"/>
</dbReference>
<dbReference type="Gene3D" id="1.20.140.10">
    <property type="entry name" value="Butyryl-CoA Dehydrogenase, subunit A, domain 3"/>
    <property type="match status" value="1"/>
</dbReference>
<dbReference type="InterPro" id="IPR046373">
    <property type="entry name" value="Acyl-CoA_Oxase/DH_mid-dom_sf"/>
</dbReference>
<keyword evidence="1" id="KW-0560">Oxidoreductase</keyword>
<evidence type="ECO:0000313" key="6">
    <source>
        <dbReference type="Proteomes" id="UP001500618"/>
    </source>
</evidence>
<organism evidence="5 6">
    <name type="scientific">Fodinicola feengrottensis</name>
    <dbReference type="NCBI Taxonomy" id="435914"/>
    <lineage>
        <taxon>Bacteria</taxon>
        <taxon>Bacillati</taxon>
        <taxon>Actinomycetota</taxon>
        <taxon>Actinomycetes</taxon>
        <taxon>Mycobacteriales</taxon>
        <taxon>Fodinicola</taxon>
    </lineage>
</organism>
<dbReference type="InterPro" id="IPR037069">
    <property type="entry name" value="AcylCoA_DH/ox_N_sf"/>
</dbReference>
<dbReference type="Gene3D" id="2.40.110.10">
    <property type="entry name" value="Butyryl-CoA Dehydrogenase, subunit A, domain 2"/>
    <property type="match status" value="1"/>
</dbReference>
<comment type="caution">
    <text evidence="5">The sequence shown here is derived from an EMBL/GenBank/DDBJ whole genome shotgun (WGS) entry which is preliminary data.</text>
</comment>
<name>A0ABP4VBT8_9ACTN</name>
<dbReference type="RefSeq" id="WP_344315425.1">
    <property type="nucleotide sequence ID" value="NZ_BAAANY010000048.1"/>
</dbReference>
<dbReference type="SUPFAM" id="SSF47203">
    <property type="entry name" value="Acyl-CoA dehydrogenase C-terminal domain-like"/>
    <property type="match status" value="1"/>
</dbReference>
<dbReference type="PANTHER" id="PTHR48083:SF19">
    <property type="entry name" value="FLAVIN-DEPENDENT MONOOXYGENASE, OXYGENASE SUBUNIT HSAA"/>
    <property type="match status" value="1"/>
</dbReference>
<dbReference type="PIRSF" id="PIRSF016578">
    <property type="entry name" value="HsaA"/>
    <property type="match status" value="1"/>
</dbReference>
<dbReference type="EMBL" id="BAAANY010000048">
    <property type="protein sequence ID" value="GAA1721834.1"/>
    <property type="molecule type" value="Genomic_DNA"/>
</dbReference>
<evidence type="ECO:0000313" key="5">
    <source>
        <dbReference type="EMBL" id="GAA1721834.1"/>
    </source>
</evidence>
<dbReference type="Gene3D" id="1.10.540.10">
    <property type="entry name" value="Acyl-CoA dehydrogenase/oxidase, N-terminal domain"/>
    <property type="match status" value="1"/>
</dbReference>
<keyword evidence="6" id="KW-1185">Reference proteome</keyword>